<sequence>MESRLLNDYNVLTCIRRKCQKTTCVLVLFSLHFEKMNRKLKYLKTIKMLSSVLEGIKILTEISEITKKRVRSCSVREINRKRKKEGFFVRFLQIKRIDHNDFFIYTRMTPQVYGLLLTLVEPFLKKNSLREPVQPECRLALTLQYLSQGTSFQSLAWSFQLGKETVRRIILETAEVLWTKLGAVYVSEPNEEDFKQISQDFWELWNMPNCVGAIDGKHIAIRCPLKSGSQFFCYKKFFSIVLLAVCDARYRFTYIDIGAYGSQSDGGIFQVSRFGKRLLNQKLPIPPAKNLPNTQQKTPHFNVGDAAFPLGINLMRPYPGGMLPNEKEVFNKRLSRARRTIENSFGILVARWRVLLTTLHLFPENAEKIVLACVALHNFIMLNNVNESSYIASNYAD</sequence>
<feature type="domain" description="DDE Tnp4" evidence="8">
    <location>
        <begin position="214"/>
        <end position="378"/>
    </location>
</feature>
<evidence type="ECO:0000256" key="1">
    <source>
        <dbReference type="ARBA" id="ARBA00001968"/>
    </source>
</evidence>
<protein>
    <submittedName>
        <fullName evidence="10">Uncharacterized protein LOC125779336</fullName>
    </submittedName>
</protein>
<name>A0ABM3K534_BACDO</name>
<dbReference type="InterPro" id="IPR027806">
    <property type="entry name" value="HARBI1_dom"/>
</dbReference>
<dbReference type="RefSeq" id="XP_049316586.1">
    <property type="nucleotide sequence ID" value="XM_049460629.1"/>
</dbReference>
<dbReference type="GeneID" id="125779336"/>
<dbReference type="InterPro" id="IPR045249">
    <property type="entry name" value="HARBI1-like"/>
</dbReference>
<evidence type="ECO:0000313" key="9">
    <source>
        <dbReference type="Proteomes" id="UP001652620"/>
    </source>
</evidence>
<evidence type="ECO:0000259" key="8">
    <source>
        <dbReference type="Pfam" id="PF13359"/>
    </source>
</evidence>
<comment type="subcellular location">
    <subcellularLocation>
        <location evidence="2">Nucleus</location>
    </subcellularLocation>
</comment>
<evidence type="ECO:0000256" key="7">
    <source>
        <dbReference type="ARBA" id="ARBA00023242"/>
    </source>
</evidence>
<gene>
    <name evidence="10" type="primary">LOC125779336</name>
</gene>
<dbReference type="Pfam" id="PF13359">
    <property type="entry name" value="DDE_Tnp_4"/>
    <property type="match status" value="1"/>
</dbReference>
<evidence type="ECO:0000256" key="5">
    <source>
        <dbReference type="ARBA" id="ARBA00022723"/>
    </source>
</evidence>
<evidence type="ECO:0000313" key="10">
    <source>
        <dbReference type="RefSeq" id="XP_049316586.1"/>
    </source>
</evidence>
<evidence type="ECO:0000256" key="2">
    <source>
        <dbReference type="ARBA" id="ARBA00004123"/>
    </source>
</evidence>
<keyword evidence="5" id="KW-0479">Metal-binding</keyword>
<evidence type="ECO:0000256" key="6">
    <source>
        <dbReference type="ARBA" id="ARBA00022801"/>
    </source>
</evidence>
<dbReference type="PANTHER" id="PTHR22930">
    <property type="match status" value="1"/>
</dbReference>
<keyword evidence="7" id="KW-0539">Nucleus</keyword>
<dbReference type="Proteomes" id="UP001652620">
    <property type="component" value="Chromosome 6"/>
</dbReference>
<proteinExistence type="inferred from homology"/>
<keyword evidence="4" id="KW-0540">Nuclease</keyword>
<evidence type="ECO:0000256" key="4">
    <source>
        <dbReference type="ARBA" id="ARBA00022722"/>
    </source>
</evidence>
<accession>A0ABM3K534</accession>
<evidence type="ECO:0000256" key="3">
    <source>
        <dbReference type="ARBA" id="ARBA00006958"/>
    </source>
</evidence>
<organism evidence="9 10">
    <name type="scientific">Bactrocera dorsalis</name>
    <name type="common">Oriental fruit fly</name>
    <name type="synonym">Dacus dorsalis</name>
    <dbReference type="NCBI Taxonomy" id="27457"/>
    <lineage>
        <taxon>Eukaryota</taxon>
        <taxon>Metazoa</taxon>
        <taxon>Ecdysozoa</taxon>
        <taxon>Arthropoda</taxon>
        <taxon>Hexapoda</taxon>
        <taxon>Insecta</taxon>
        <taxon>Pterygota</taxon>
        <taxon>Neoptera</taxon>
        <taxon>Endopterygota</taxon>
        <taxon>Diptera</taxon>
        <taxon>Brachycera</taxon>
        <taxon>Muscomorpha</taxon>
        <taxon>Tephritoidea</taxon>
        <taxon>Tephritidae</taxon>
        <taxon>Bactrocera</taxon>
        <taxon>Bactrocera</taxon>
    </lineage>
</organism>
<keyword evidence="9" id="KW-1185">Reference proteome</keyword>
<comment type="cofactor">
    <cofactor evidence="1">
        <name>a divalent metal cation</name>
        <dbReference type="ChEBI" id="CHEBI:60240"/>
    </cofactor>
</comment>
<reference evidence="10" key="1">
    <citation type="submission" date="2025-08" db="UniProtKB">
        <authorList>
            <consortium name="RefSeq"/>
        </authorList>
    </citation>
    <scope>IDENTIFICATION</scope>
    <source>
        <tissue evidence="10">Adult</tissue>
    </source>
</reference>
<comment type="similarity">
    <text evidence="3">Belongs to the HARBI1 family.</text>
</comment>
<dbReference type="PANTHER" id="PTHR22930:SF269">
    <property type="entry name" value="NUCLEASE HARBI1-LIKE PROTEIN"/>
    <property type="match status" value="1"/>
</dbReference>
<keyword evidence="6" id="KW-0378">Hydrolase</keyword>